<protein>
    <recommendedName>
        <fullName evidence="4">Nephrocystin 3-like N-terminal domain-containing protein</fullName>
    </recommendedName>
</protein>
<dbReference type="SUPFAM" id="SSF52540">
    <property type="entry name" value="P-loop containing nucleoside triphosphate hydrolases"/>
    <property type="match status" value="1"/>
</dbReference>
<reference evidence="6" key="1">
    <citation type="submission" date="2010-09" db="EMBL/GenBank/DDBJ databases">
        <title>The genome sequence of Geomyces destructans 20631-21.</title>
        <authorList>
            <consortium name="The Broad Institute Genome Sequencing Platform"/>
            <person name="Cuomo C.A."/>
            <person name="Blehert D.S."/>
            <person name="Lorch J.M."/>
            <person name="Young S.K."/>
            <person name="Zeng Q."/>
            <person name="Gargeya S."/>
            <person name="Fitzgerald M."/>
            <person name="Haas B."/>
            <person name="Abouelleil A."/>
            <person name="Alvarado L."/>
            <person name="Arachchi H.M."/>
            <person name="Berlin A."/>
            <person name="Brown A."/>
            <person name="Chapman S.B."/>
            <person name="Chen Z."/>
            <person name="Dunbar C."/>
            <person name="Freedman E."/>
            <person name="Gearin G."/>
            <person name="Gellesch M."/>
            <person name="Goldberg J."/>
            <person name="Griggs A."/>
            <person name="Gujja S."/>
            <person name="Heiman D."/>
            <person name="Howarth C."/>
            <person name="Larson L."/>
            <person name="Lui A."/>
            <person name="MacDonald P.J.P."/>
            <person name="Montmayeur A."/>
            <person name="Murphy C."/>
            <person name="Neiman D."/>
            <person name="Pearson M."/>
            <person name="Priest M."/>
            <person name="Roberts A."/>
            <person name="Saif S."/>
            <person name="Shea T."/>
            <person name="Shenoy N."/>
            <person name="Sisk P."/>
            <person name="Stolte C."/>
            <person name="Sykes S."/>
            <person name="Wortman J."/>
            <person name="Nusbaum C."/>
            <person name="Birren B."/>
        </authorList>
    </citation>
    <scope>NUCLEOTIDE SEQUENCE [LARGE SCALE GENOMIC DNA]</scope>
    <source>
        <strain evidence="6">ATCC MYA-4855 / 20631-21</strain>
    </source>
</reference>
<feature type="repeat" description="ANK" evidence="3">
    <location>
        <begin position="762"/>
        <end position="786"/>
    </location>
</feature>
<evidence type="ECO:0000313" key="6">
    <source>
        <dbReference type="Proteomes" id="UP000011064"/>
    </source>
</evidence>
<dbReference type="PROSITE" id="PS50088">
    <property type="entry name" value="ANK_REPEAT"/>
    <property type="match status" value="1"/>
</dbReference>
<evidence type="ECO:0000313" key="5">
    <source>
        <dbReference type="EMBL" id="ELR03275.1"/>
    </source>
</evidence>
<dbReference type="PANTHER" id="PTHR24198">
    <property type="entry name" value="ANKYRIN REPEAT AND PROTEIN KINASE DOMAIN-CONTAINING PROTEIN"/>
    <property type="match status" value="1"/>
</dbReference>
<dbReference type="InterPro" id="IPR027417">
    <property type="entry name" value="P-loop_NTPase"/>
</dbReference>
<dbReference type="Gene3D" id="1.25.40.20">
    <property type="entry name" value="Ankyrin repeat-containing domain"/>
    <property type="match status" value="1"/>
</dbReference>
<dbReference type="InterPro" id="IPR056884">
    <property type="entry name" value="NPHP3-like_N"/>
</dbReference>
<dbReference type="Proteomes" id="UP000011064">
    <property type="component" value="Unassembled WGS sequence"/>
</dbReference>
<dbReference type="InterPro" id="IPR036770">
    <property type="entry name" value="Ankyrin_rpt-contain_sf"/>
</dbReference>
<dbReference type="SMART" id="SM00248">
    <property type="entry name" value="ANK"/>
    <property type="match status" value="10"/>
</dbReference>
<keyword evidence="1" id="KW-0677">Repeat</keyword>
<dbReference type="HOGENOM" id="CLU_000288_34_1_1"/>
<dbReference type="VEuPathDB" id="FungiDB:GMDG_06023"/>
<accession>L8FQM6</accession>
<dbReference type="OrthoDB" id="163438at2759"/>
<feature type="domain" description="Nephrocystin 3-like N-terminal" evidence="4">
    <location>
        <begin position="35"/>
        <end position="209"/>
    </location>
</feature>
<dbReference type="InParanoid" id="L8FQM6"/>
<keyword evidence="2 3" id="KW-0040">ANK repeat</keyword>
<dbReference type="InterPro" id="IPR002110">
    <property type="entry name" value="Ankyrin_rpt"/>
</dbReference>
<dbReference type="STRING" id="658429.L8FQM6"/>
<name>L8FQM6_PSED2</name>
<sequence length="921" mass="104237">MRALNDVERKCMALLTQNTQNVAEYKSSLPSRVEGTCQWILSNSQYRDWSLQNETCLLWISGYPGSGKTILSAYLLEYLSAGELSPGLRTTLCYFFCDEKIDTQRDGKAILRSIIHQLPVRRRLLIKYVKTAYDFHGPQFDRSFNELWRIFVAMAGDKRIGPISVIIDAIDECEERTRERFLRSIVELIDRSRSTGSSTPCIRFLITSRPFLGRVYTTNYLQIDQSQSHIEQDLRLVIQTKVDGIAKRTQCKPAARAYLENALYSKADRTFLWVMLVLHLLERSLLASQRDFMRIIDELPNNLTTTYERFLQGISTEYQTLATRLLHFLVGSSRPLTLDEMRILIAVQDHHRNVAEVEEDAQPNMRKTIEGVLGPLVRVWDSRIYLVHQSLKEFLHGLLTRTESPLSATYGIDPSKANLLLAKACVSYLLLEDFKDDLFSKDRSDTTGSPDSTLTIHDDVGSIEQTWDPFDLGEDNLFKDSEESEAEACVSITTQYLLFGYAARHWAEHFLSAGSISPPELQESVNLLSNGSSSIGLNWLRFYWHYAEMHMSCPRDFSSVVTASYFGHLSSLKFLLRKGISIESDIGAYSVYWASRMGHRDVVDLLLREEISPDKRIVDGQNALIAAVQFNRLDVVKRLLKDEGFIFERNEYRVNHAAMGGRTPLSIAACNGFVDVARQLLQHSQIQPDIADIGHWTPLFWSVAGKNLDMVRLLITDGRVSVIHADRSGRNTLSWAASAGELELVRYLMSLKDVRADEPDHKGRSALSWAAGNGHMETVAFLLRSGRVDQSRKDRDGRSALSWACAGGHHKVVKYWIQHDSHGIDEEDVDGWTPLAWALLNNAPQTVQILLDSGLLDVNKKDRSGRSALSFAAGYGYLDIVEILLKIKGIDVEGKDNEGRTPLSRATRHPEIVKKLQGLKQ</sequence>
<dbReference type="PANTHER" id="PTHR24198:SF165">
    <property type="entry name" value="ANKYRIN REPEAT-CONTAINING PROTEIN-RELATED"/>
    <property type="match status" value="1"/>
</dbReference>
<evidence type="ECO:0000256" key="1">
    <source>
        <dbReference type="ARBA" id="ARBA00022737"/>
    </source>
</evidence>
<gene>
    <name evidence="5" type="ORF">GMDG_06023</name>
</gene>
<keyword evidence="6" id="KW-1185">Reference proteome</keyword>
<evidence type="ECO:0000256" key="2">
    <source>
        <dbReference type="ARBA" id="ARBA00023043"/>
    </source>
</evidence>
<dbReference type="Pfam" id="PF24883">
    <property type="entry name" value="NPHP3_N"/>
    <property type="match status" value="1"/>
</dbReference>
<dbReference type="EMBL" id="GL573309">
    <property type="protein sequence ID" value="ELR03275.1"/>
    <property type="molecule type" value="Genomic_DNA"/>
</dbReference>
<dbReference type="PROSITE" id="PS50297">
    <property type="entry name" value="ANK_REP_REGION"/>
    <property type="match status" value="1"/>
</dbReference>
<proteinExistence type="predicted"/>
<evidence type="ECO:0000259" key="4">
    <source>
        <dbReference type="Pfam" id="PF24883"/>
    </source>
</evidence>
<dbReference type="Pfam" id="PF12796">
    <property type="entry name" value="Ank_2"/>
    <property type="match status" value="4"/>
</dbReference>
<evidence type="ECO:0000256" key="3">
    <source>
        <dbReference type="PROSITE-ProRule" id="PRU00023"/>
    </source>
</evidence>
<organism evidence="5 6">
    <name type="scientific">Pseudogymnoascus destructans (strain ATCC MYA-4855 / 20631-21)</name>
    <name type="common">Bat white-nose syndrome fungus</name>
    <name type="synonym">Geomyces destructans</name>
    <dbReference type="NCBI Taxonomy" id="658429"/>
    <lineage>
        <taxon>Eukaryota</taxon>
        <taxon>Fungi</taxon>
        <taxon>Dikarya</taxon>
        <taxon>Ascomycota</taxon>
        <taxon>Pezizomycotina</taxon>
        <taxon>Leotiomycetes</taxon>
        <taxon>Thelebolales</taxon>
        <taxon>Thelebolaceae</taxon>
        <taxon>Pseudogymnoascus</taxon>
    </lineage>
</organism>
<dbReference type="Pfam" id="PF00023">
    <property type="entry name" value="Ank"/>
    <property type="match status" value="1"/>
</dbReference>
<dbReference type="SUPFAM" id="SSF48403">
    <property type="entry name" value="Ankyrin repeat"/>
    <property type="match status" value="1"/>
</dbReference>
<dbReference type="AlphaFoldDB" id="L8FQM6"/>
<dbReference type="Gene3D" id="3.40.50.300">
    <property type="entry name" value="P-loop containing nucleotide triphosphate hydrolases"/>
    <property type="match status" value="1"/>
</dbReference>